<sequence length="206" mass="22063">MRVIVIILATLVAQGYSQQRWCYICENCNDPFNSGDHERQQCTADNVFPQPGPPGPAPPTTPEAPLTTTQPTLTPSTEPPADTPPPGPPADGTPTTTLFPPTPGVGPGDVPLLRRRRNAALRQDPSEEPAPTQEAFRCFVAHREVAGNRQTQRGCTLYMGEDTCAALGVTGDNCRVCNSDGCNSGTRFTLSILTLIAALFIAIRLH</sequence>
<organism evidence="12 13">
    <name type="scientific">Lutzomyia longipalpis</name>
    <name type="common">Sand fly</name>
    <dbReference type="NCBI Taxonomy" id="7200"/>
    <lineage>
        <taxon>Eukaryota</taxon>
        <taxon>Metazoa</taxon>
        <taxon>Ecdysozoa</taxon>
        <taxon>Arthropoda</taxon>
        <taxon>Hexapoda</taxon>
        <taxon>Insecta</taxon>
        <taxon>Pterygota</taxon>
        <taxon>Neoptera</taxon>
        <taxon>Endopterygota</taxon>
        <taxon>Diptera</taxon>
        <taxon>Nematocera</taxon>
        <taxon>Psychodoidea</taxon>
        <taxon>Psychodidae</taxon>
        <taxon>Lutzomyia</taxon>
        <taxon>Lutzomyia</taxon>
    </lineage>
</organism>
<evidence type="ECO:0000256" key="8">
    <source>
        <dbReference type="ARBA" id="ARBA00023288"/>
    </source>
</evidence>
<evidence type="ECO:0000256" key="1">
    <source>
        <dbReference type="ARBA" id="ARBA00004589"/>
    </source>
</evidence>
<keyword evidence="4 10" id="KW-0732">Signal</keyword>
<keyword evidence="13" id="KW-1185">Reference proteome</keyword>
<evidence type="ECO:0000256" key="5">
    <source>
        <dbReference type="ARBA" id="ARBA00022989"/>
    </source>
</evidence>
<reference evidence="13" key="1">
    <citation type="submission" date="2012-05" db="EMBL/GenBank/DDBJ databases">
        <title>Whole Genome Assembly of Lutzomyia longipalpis.</title>
        <authorList>
            <person name="Richards S."/>
            <person name="Qu C."/>
            <person name="Dillon R."/>
            <person name="Worley K."/>
            <person name="Scherer S."/>
            <person name="Batterton M."/>
            <person name="Taylor A."/>
            <person name="Hawes A."/>
            <person name="Hernandez B."/>
            <person name="Kovar C."/>
            <person name="Mandapat C."/>
            <person name="Pham C."/>
            <person name="Qu C."/>
            <person name="Jing C."/>
            <person name="Bess C."/>
            <person name="Bandaranaike D."/>
            <person name="Ngo D."/>
            <person name="Ongeri F."/>
            <person name="Arias F."/>
            <person name="Lara F."/>
            <person name="Weissenberger G."/>
            <person name="Kamau G."/>
            <person name="Han H."/>
            <person name="Shen H."/>
            <person name="Dinh H."/>
            <person name="Khalil I."/>
            <person name="Jones J."/>
            <person name="Shafer J."/>
            <person name="Jayaseelan J."/>
            <person name="Quiroz J."/>
            <person name="Blankenburg K."/>
            <person name="Nguyen L."/>
            <person name="Jackson L."/>
            <person name="Francisco L."/>
            <person name="Tang L.-Y."/>
            <person name="Pu L.-L."/>
            <person name="Perales L."/>
            <person name="Lorensuhewa L."/>
            <person name="Munidasa M."/>
            <person name="Coyle M."/>
            <person name="Taylor M."/>
            <person name="Puazo M."/>
            <person name="Firestine M."/>
            <person name="Scheel M."/>
            <person name="Javaid M."/>
            <person name="Wang M."/>
            <person name="Li M."/>
            <person name="Tabassum N."/>
            <person name="Saada N."/>
            <person name="Osuji N."/>
            <person name="Aqrawi P."/>
            <person name="Fu Q."/>
            <person name="Thornton R."/>
            <person name="Raj R."/>
            <person name="Goodspeed R."/>
            <person name="Mata R."/>
            <person name="Najjar R."/>
            <person name="Gubbala S."/>
            <person name="Lee S."/>
            <person name="Denson S."/>
            <person name="Patil S."/>
            <person name="Macmil S."/>
            <person name="Qi S."/>
            <person name="Matskevitch T."/>
            <person name="Palculict T."/>
            <person name="Mathew T."/>
            <person name="Vee V."/>
            <person name="Velamala V."/>
            <person name="Korchina V."/>
            <person name="Cai W."/>
            <person name="Liu W."/>
            <person name="Dai W."/>
            <person name="Zou X."/>
            <person name="Zhu Y."/>
            <person name="Zhang Y."/>
            <person name="Wu Y.-Q."/>
            <person name="Xin Y."/>
            <person name="Nazarath L."/>
            <person name="Kovar C."/>
            <person name="Han Y."/>
            <person name="Muzny D."/>
            <person name="Gibbs R."/>
        </authorList>
    </citation>
    <scope>NUCLEOTIDE SEQUENCE [LARGE SCALE GENOMIC DNA]</scope>
    <source>
        <strain evidence="13">Jacobina</strain>
    </source>
</reference>
<feature type="region of interest" description="Disordered" evidence="9">
    <location>
        <begin position="36"/>
        <end position="111"/>
    </location>
</feature>
<dbReference type="VEuPathDB" id="VectorBase:LLONM1_007702"/>
<reference evidence="12" key="3">
    <citation type="submission" date="2020-05" db="UniProtKB">
        <authorList>
            <consortium name="EnsemblMetazoa"/>
        </authorList>
    </citation>
    <scope>IDENTIFICATION</scope>
    <source>
        <strain evidence="12">Jacobina</strain>
    </source>
</reference>
<dbReference type="EMBL" id="GITU01012035">
    <property type="protein sequence ID" value="MBC1180738.1"/>
    <property type="molecule type" value="Transcribed_RNA"/>
</dbReference>
<dbReference type="PANTHER" id="PTHR33562:SF29">
    <property type="entry name" value="PROTEIN SLEEPLESS"/>
    <property type="match status" value="1"/>
</dbReference>
<feature type="compositionally biased region" description="Pro residues" evidence="9">
    <location>
        <begin position="50"/>
        <end position="62"/>
    </location>
</feature>
<dbReference type="AlphaFoldDB" id="A0A1B0GGY2"/>
<dbReference type="Proteomes" id="UP000092461">
    <property type="component" value="Unassembled WGS sequence"/>
</dbReference>
<dbReference type="InterPro" id="IPR050975">
    <property type="entry name" value="Sleep_regulator"/>
</dbReference>
<feature type="compositionally biased region" description="Pro residues" evidence="9">
    <location>
        <begin position="77"/>
        <end position="91"/>
    </location>
</feature>
<evidence type="ECO:0000256" key="9">
    <source>
        <dbReference type="SAM" id="MobiDB-lite"/>
    </source>
</evidence>
<keyword evidence="3" id="KW-0812">Transmembrane</keyword>
<protein>
    <submittedName>
        <fullName evidence="11">Putative vegetative cell wall protein gp1</fullName>
    </submittedName>
</protein>
<evidence type="ECO:0000256" key="7">
    <source>
        <dbReference type="ARBA" id="ARBA00023180"/>
    </source>
</evidence>
<reference evidence="11" key="2">
    <citation type="journal article" date="2020" name="BMC">
        <title>Leishmania infection induces a limited differential gene expression in the sand fly midgut.</title>
        <authorList>
            <person name="Coutinho-Abreu I.V."/>
            <person name="Serafim T.D."/>
            <person name="Meneses C."/>
            <person name="Kamhawi S."/>
            <person name="Oliveira F."/>
            <person name="Valenzuela J.G."/>
        </authorList>
    </citation>
    <scope>NUCLEOTIDE SEQUENCE</scope>
    <source>
        <strain evidence="11">Jacobina</strain>
        <tissue evidence="11">Midgut</tissue>
    </source>
</reference>
<accession>A0A1B0GGY2</accession>
<evidence type="ECO:0000313" key="12">
    <source>
        <dbReference type="EnsemblMetazoa" id="LLOJ000254-PA"/>
    </source>
</evidence>
<evidence type="ECO:0000256" key="6">
    <source>
        <dbReference type="ARBA" id="ARBA00023136"/>
    </source>
</evidence>
<keyword evidence="8" id="KW-0449">Lipoprotein</keyword>
<dbReference type="EnsemblMetazoa" id="LLOJ000254-RA">
    <property type="protein sequence ID" value="LLOJ000254-PA"/>
    <property type="gene ID" value="LLOJ000254"/>
</dbReference>
<keyword evidence="7" id="KW-0325">Glycoprotein</keyword>
<evidence type="ECO:0000256" key="10">
    <source>
        <dbReference type="SAM" id="SignalP"/>
    </source>
</evidence>
<dbReference type="PANTHER" id="PTHR33562">
    <property type="entry name" value="ATILLA, ISOFORM B-RELATED-RELATED"/>
    <property type="match status" value="1"/>
</dbReference>
<evidence type="ECO:0000313" key="11">
    <source>
        <dbReference type="EMBL" id="MBC1180738.1"/>
    </source>
</evidence>
<feature type="signal peptide" evidence="10">
    <location>
        <begin position="1"/>
        <end position="17"/>
    </location>
</feature>
<name>A0A1B0GGY2_LUTLO</name>
<dbReference type="VEuPathDB" id="VectorBase:LLOJ000254"/>
<evidence type="ECO:0000256" key="4">
    <source>
        <dbReference type="ARBA" id="ARBA00022729"/>
    </source>
</evidence>
<dbReference type="GO" id="GO:0098552">
    <property type="term" value="C:side of membrane"/>
    <property type="evidence" value="ECO:0007669"/>
    <property type="project" value="UniProtKB-KW"/>
</dbReference>
<keyword evidence="2" id="KW-0336">GPI-anchor</keyword>
<dbReference type="EMBL" id="AJWK01000901">
    <property type="status" value="NOT_ANNOTATED_CDS"/>
    <property type="molecule type" value="Genomic_DNA"/>
</dbReference>
<feature type="chain" id="PRO_5044555603" evidence="10">
    <location>
        <begin position="18"/>
        <end position="206"/>
    </location>
</feature>
<keyword evidence="5" id="KW-1133">Transmembrane helix</keyword>
<evidence type="ECO:0000256" key="2">
    <source>
        <dbReference type="ARBA" id="ARBA00022622"/>
    </source>
</evidence>
<evidence type="ECO:0000256" key="3">
    <source>
        <dbReference type="ARBA" id="ARBA00022692"/>
    </source>
</evidence>
<keyword evidence="6" id="KW-0472">Membrane</keyword>
<feature type="compositionally biased region" description="Low complexity" evidence="9">
    <location>
        <begin position="63"/>
        <end position="76"/>
    </location>
</feature>
<comment type="subcellular location">
    <subcellularLocation>
        <location evidence="1">Membrane</location>
        <topology evidence="1">Lipid-anchor</topology>
        <topology evidence="1">GPI-anchor</topology>
    </subcellularLocation>
</comment>
<evidence type="ECO:0000313" key="13">
    <source>
        <dbReference type="Proteomes" id="UP000092461"/>
    </source>
</evidence>
<proteinExistence type="predicted"/>